<keyword evidence="4 7" id="KW-0665">Pyrimidine biosynthesis</keyword>
<feature type="binding site" evidence="7">
    <location>
        <position position="76"/>
    </location>
    <ligand>
        <name>carbamoyl phosphate</name>
        <dbReference type="ChEBI" id="CHEBI:58228"/>
    </ligand>
</feature>
<dbReference type="PANTHER" id="PTHR45753">
    <property type="entry name" value="ORNITHINE CARBAMOYLTRANSFERASE, MITOCHONDRIAL"/>
    <property type="match status" value="1"/>
</dbReference>
<dbReference type="GO" id="GO:0006520">
    <property type="term" value="P:amino acid metabolic process"/>
    <property type="evidence" value="ECO:0007669"/>
    <property type="project" value="InterPro"/>
</dbReference>
<dbReference type="EC" id="2.1.3.2" evidence="7"/>
<dbReference type="InterPro" id="IPR006132">
    <property type="entry name" value="Asp/Orn_carbamoyltranf_P-bd"/>
</dbReference>
<feature type="binding site" evidence="7">
    <location>
        <position position="104"/>
    </location>
    <ligand>
        <name>L-aspartate</name>
        <dbReference type="ChEBI" id="CHEBI:29991"/>
    </ligand>
</feature>
<feature type="binding site" evidence="7">
    <location>
        <position position="287"/>
    </location>
    <ligand>
        <name>carbamoyl phosphate</name>
        <dbReference type="ChEBI" id="CHEBI:58228"/>
    </ligand>
</feature>
<feature type="domain" description="Aspartate/ornithine carbamoyltransferase Asp/Orn-binding" evidence="8">
    <location>
        <begin position="173"/>
        <end position="324"/>
    </location>
</feature>
<feature type="binding site" evidence="7">
    <location>
        <position position="126"/>
    </location>
    <ligand>
        <name>carbamoyl phosphate</name>
        <dbReference type="ChEBI" id="CHEBI:58228"/>
    </ligand>
</feature>
<dbReference type="Pfam" id="PF02729">
    <property type="entry name" value="OTCace_N"/>
    <property type="match status" value="1"/>
</dbReference>
<keyword evidence="3 7" id="KW-0808">Transferase</keyword>
<comment type="caution">
    <text evidence="10">The sequence shown here is derived from an EMBL/GenBank/DDBJ whole genome shotgun (WGS) entry which is preliminary data.</text>
</comment>
<dbReference type="InterPro" id="IPR036901">
    <property type="entry name" value="Asp/Orn_carbamoylTrfase_sf"/>
</dbReference>
<reference evidence="10 11" key="1">
    <citation type="journal article" date="2015" name="Sci. Rep.">
        <title>A comparative genomics and reductive dehalogenase gene transcription study of two chloroethene-respiring bacteria, Dehalococcoides mccartyi strains MB and 11a.</title>
        <authorList>
            <person name="Low A."/>
            <person name="Shen Z."/>
            <person name="Cheng D."/>
            <person name="Rogers M.J."/>
            <person name="Lee P.K."/>
            <person name="He J."/>
        </authorList>
    </citation>
    <scope>NUCLEOTIDE SEQUENCE [LARGE SCALE GENOMIC DNA]</scope>
    <source>
        <strain evidence="10 11">MB</strain>
    </source>
</reference>
<dbReference type="Pfam" id="PF00185">
    <property type="entry name" value="OTCace"/>
    <property type="match status" value="1"/>
</dbReference>
<dbReference type="PANTHER" id="PTHR45753:SF6">
    <property type="entry name" value="ASPARTATE CARBAMOYLTRANSFERASE"/>
    <property type="match status" value="1"/>
</dbReference>
<evidence type="ECO:0000256" key="3">
    <source>
        <dbReference type="ARBA" id="ARBA00022679"/>
    </source>
</evidence>
<evidence type="ECO:0000256" key="1">
    <source>
        <dbReference type="ARBA" id="ARBA00004852"/>
    </source>
</evidence>
<protein>
    <recommendedName>
        <fullName evidence="7">Aspartate carbamoyltransferase</fullName>
        <ecNumber evidence="7">2.1.3.2</ecNumber>
    </recommendedName>
    <alternativeName>
        <fullName evidence="7">Aspartate transcarbamylase</fullName>
        <shortName evidence="7">ATCase</shortName>
    </alternativeName>
</protein>
<comment type="similarity">
    <text evidence="2 7">Belongs to the aspartate/ornithine carbamoyltransferase superfamily. ATCase family.</text>
</comment>
<dbReference type="InterPro" id="IPR006131">
    <property type="entry name" value="Asp_carbamoyltransf_Asp/Orn-bd"/>
</dbReference>
<evidence type="ECO:0000259" key="9">
    <source>
        <dbReference type="Pfam" id="PF02729"/>
    </source>
</evidence>
<organism evidence="10 11">
    <name type="scientific">Dehalococcoides mccartyi</name>
    <dbReference type="NCBI Taxonomy" id="61435"/>
    <lineage>
        <taxon>Bacteria</taxon>
        <taxon>Bacillati</taxon>
        <taxon>Chloroflexota</taxon>
        <taxon>Dehalococcoidia</taxon>
        <taxon>Dehalococcoidales</taxon>
        <taxon>Dehalococcoidaceae</taxon>
        <taxon>Dehalococcoides</taxon>
    </lineage>
</organism>
<dbReference type="NCBIfam" id="NF002032">
    <property type="entry name" value="PRK00856.1"/>
    <property type="match status" value="1"/>
</dbReference>
<dbReference type="AlphaFoldDB" id="A0A0V8M047"/>
<dbReference type="PROSITE" id="PS00097">
    <property type="entry name" value="CARBAMOYLTRANSFERASE"/>
    <property type="match status" value="1"/>
</dbReference>
<name>A0A0V8M047_9CHLR</name>
<comment type="pathway">
    <text evidence="1 7">Pyrimidine metabolism; UMP biosynthesis via de novo pathway; (S)-dihydroorotate from bicarbonate: step 2/3.</text>
</comment>
<feature type="binding site" evidence="7">
    <location>
        <position position="154"/>
    </location>
    <ligand>
        <name>carbamoyl phosphate</name>
        <dbReference type="ChEBI" id="CHEBI:58228"/>
    </ligand>
</feature>
<dbReference type="GO" id="GO:0005829">
    <property type="term" value="C:cytosol"/>
    <property type="evidence" value="ECO:0007669"/>
    <property type="project" value="TreeGrafter"/>
</dbReference>
<feature type="binding site" evidence="7">
    <location>
        <position position="77"/>
    </location>
    <ligand>
        <name>carbamoyl phosphate</name>
        <dbReference type="ChEBI" id="CHEBI:58228"/>
    </ligand>
</feature>
<dbReference type="PRINTS" id="PR00101">
    <property type="entry name" value="ATCASE"/>
</dbReference>
<dbReference type="GO" id="GO:0006207">
    <property type="term" value="P:'de novo' pyrimidine nucleobase biosynthetic process"/>
    <property type="evidence" value="ECO:0007669"/>
    <property type="project" value="InterPro"/>
</dbReference>
<feature type="domain" description="Aspartate/ornithine carbamoyltransferase carbamoyl-P binding" evidence="9">
    <location>
        <begin position="24"/>
        <end position="166"/>
    </location>
</feature>
<dbReference type="NCBIfam" id="TIGR00670">
    <property type="entry name" value="asp_carb_tr"/>
    <property type="match status" value="1"/>
</dbReference>
<feature type="binding site" evidence="7">
    <location>
        <position position="157"/>
    </location>
    <ligand>
        <name>carbamoyl phosphate</name>
        <dbReference type="ChEBI" id="CHEBI:58228"/>
    </ligand>
</feature>
<dbReference type="eggNOG" id="COG0540">
    <property type="taxonomic scope" value="Bacteria"/>
</dbReference>
<dbReference type="PRINTS" id="PR00100">
    <property type="entry name" value="AOTCASE"/>
</dbReference>
<dbReference type="UniPathway" id="UPA00070">
    <property type="reaction ID" value="UER00116"/>
</dbReference>
<comment type="subunit">
    <text evidence="7">Heterododecamer (2C3:3R2) of six catalytic PyrB chains organized as two trimers (C3), and six regulatory PyrI chains organized as three dimers (R2).</text>
</comment>
<feature type="binding site" evidence="7">
    <location>
        <position position="246"/>
    </location>
    <ligand>
        <name>L-aspartate</name>
        <dbReference type="ChEBI" id="CHEBI:29991"/>
    </ligand>
</feature>
<dbReference type="RefSeq" id="WP_058292599.1">
    <property type="nucleotide sequence ID" value="NZ_JGYD01000025.1"/>
</dbReference>
<comment type="catalytic activity">
    <reaction evidence="6 7">
        <text>carbamoyl phosphate + L-aspartate = N-carbamoyl-L-aspartate + phosphate + H(+)</text>
        <dbReference type="Rhea" id="RHEA:20013"/>
        <dbReference type="ChEBI" id="CHEBI:15378"/>
        <dbReference type="ChEBI" id="CHEBI:29991"/>
        <dbReference type="ChEBI" id="CHEBI:32814"/>
        <dbReference type="ChEBI" id="CHEBI:43474"/>
        <dbReference type="ChEBI" id="CHEBI:58228"/>
        <dbReference type="EC" id="2.1.3.2"/>
    </reaction>
</comment>
<feature type="binding site" evidence="7">
    <location>
        <position position="288"/>
    </location>
    <ligand>
        <name>carbamoyl phosphate</name>
        <dbReference type="ChEBI" id="CHEBI:58228"/>
    </ligand>
</feature>
<dbReference type="GO" id="GO:0004070">
    <property type="term" value="F:aspartate carbamoyltransferase activity"/>
    <property type="evidence" value="ECO:0007669"/>
    <property type="project" value="UniProtKB-UniRule"/>
</dbReference>
<dbReference type="Proteomes" id="UP000053577">
    <property type="component" value="Unassembled WGS sequence"/>
</dbReference>
<dbReference type="OrthoDB" id="9774690at2"/>
<evidence type="ECO:0000313" key="10">
    <source>
        <dbReference type="EMBL" id="KSV17128.1"/>
    </source>
</evidence>
<gene>
    <name evidence="7" type="primary">pyrB</name>
    <name evidence="10" type="ORF">DA01_06775</name>
</gene>
<feature type="binding site" evidence="7">
    <location>
        <position position="187"/>
    </location>
    <ligand>
        <name>L-aspartate</name>
        <dbReference type="ChEBI" id="CHEBI:29991"/>
    </ligand>
</feature>
<evidence type="ECO:0000256" key="2">
    <source>
        <dbReference type="ARBA" id="ARBA00008896"/>
    </source>
</evidence>
<evidence type="ECO:0000256" key="6">
    <source>
        <dbReference type="ARBA" id="ARBA00048859"/>
    </source>
</evidence>
<evidence type="ECO:0000256" key="4">
    <source>
        <dbReference type="ARBA" id="ARBA00022975"/>
    </source>
</evidence>
<dbReference type="PATRIC" id="fig|61435.5.peg.1333"/>
<comment type="function">
    <text evidence="5 7">Catalyzes the condensation of carbamoyl phosphate and aspartate to form carbamoyl aspartate and inorganic phosphate, the committed step in the de novo pyrimidine nucleotide biosynthesis pathway.</text>
</comment>
<proteinExistence type="inferred from homology"/>
<evidence type="ECO:0000256" key="5">
    <source>
        <dbReference type="ARBA" id="ARBA00043884"/>
    </source>
</evidence>
<dbReference type="SUPFAM" id="SSF53671">
    <property type="entry name" value="Aspartate/ornithine carbamoyltransferase"/>
    <property type="match status" value="1"/>
</dbReference>
<dbReference type="GO" id="GO:0016597">
    <property type="term" value="F:amino acid binding"/>
    <property type="evidence" value="ECO:0007669"/>
    <property type="project" value="InterPro"/>
</dbReference>
<dbReference type="Gene3D" id="3.40.50.1370">
    <property type="entry name" value="Aspartate/ornithine carbamoyltransferase"/>
    <property type="match status" value="2"/>
</dbReference>
<evidence type="ECO:0000259" key="8">
    <source>
        <dbReference type="Pfam" id="PF00185"/>
    </source>
</evidence>
<accession>A0A0V8M047</accession>
<evidence type="ECO:0000256" key="7">
    <source>
        <dbReference type="HAMAP-Rule" id="MF_00001"/>
    </source>
</evidence>
<sequence length="331" mass="36365">MTNTPKTPAETETLLSEVRGWKHRHVLDLDNFSREELDMVMQTAGVMLDILSRPVKKVPALKGKTIATLFYEPSTRTRSSFELAAKSLSADVLNLNVSQSSVSKGESLLDTLDTLEALGADMVVMRHPLSGAPYLAANHCRANIINAGDGWHAHPSQALLDIFTILRHKPALEGLKITLIGDIKHSRVAHSNIWGLSKMGAEITLCTPYTLLPEGLNTDSQIFPEVTVKTDIKQAVSGADVVMGLRLQRERQQSGLLPGIREYAQYFQLNEEILKLAKPDALVMHPGPVNEDIELSQSVVHGEQSVINEQVKNGVAIRMALFYLCSGSKEI</sequence>
<dbReference type="HAMAP" id="MF_00001">
    <property type="entry name" value="Asp_carb_tr"/>
    <property type="match status" value="1"/>
</dbReference>
<dbReference type="GO" id="GO:0044205">
    <property type="term" value="P:'de novo' UMP biosynthetic process"/>
    <property type="evidence" value="ECO:0007669"/>
    <property type="project" value="UniProtKB-UniRule"/>
</dbReference>
<dbReference type="InterPro" id="IPR002082">
    <property type="entry name" value="Asp_carbamoyltransf"/>
</dbReference>
<dbReference type="EMBL" id="JGYD01000025">
    <property type="protein sequence ID" value="KSV17128.1"/>
    <property type="molecule type" value="Genomic_DNA"/>
</dbReference>
<dbReference type="InterPro" id="IPR006130">
    <property type="entry name" value="Asp/Orn_carbamoylTrfase"/>
</dbReference>
<evidence type="ECO:0000313" key="11">
    <source>
        <dbReference type="Proteomes" id="UP000053577"/>
    </source>
</evidence>